<feature type="non-terminal residue" evidence="2">
    <location>
        <position position="1"/>
    </location>
</feature>
<evidence type="ECO:0000259" key="1">
    <source>
        <dbReference type="Pfam" id="PF18120"/>
    </source>
</evidence>
<name>A0A641S501_BACOV</name>
<feature type="domain" description="DUF5597" evidence="1">
    <location>
        <begin position="16"/>
        <end position="54"/>
    </location>
</feature>
<accession>A0A641S501</accession>
<evidence type="ECO:0000313" key="2">
    <source>
        <dbReference type="EMBL" id="KAA4032064.1"/>
    </source>
</evidence>
<dbReference type="AlphaFoldDB" id="A0A641S501"/>
<dbReference type="EMBL" id="VWKO01000062">
    <property type="protein sequence ID" value="KAA4032064.1"/>
    <property type="molecule type" value="Genomic_DNA"/>
</dbReference>
<protein>
    <recommendedName>
        <fullName evidence="1">DUF5597 domain-containing protein</fullName>
    </recommendedName>
</protein>
<dbReference type="Gene3D" id="2.60.220.20">
    <property type="entry name" value="putative beta-Galactosidase from caulobacter crescentus"/>
    <property type="match status" value="1"/>
</dbReference>
<reference evidence="2" key="1">
    <citation type="journal article" date="2019" name="Nat. Med.">
        <title>A library of human gut bacterial isolates paired with longitudinal multiomics data enables mechanistic microbiome research.</title>
        <authorList>
            <person name="Poyet M."/>
            <person name="Groussin M."/>
            <person name="Gibbons S.M."/>
            <person name="Avila-Pacheco J."/>
            <person name="Jiang X."/>
            <person name="Kearney S.M."/>
            <person name="Perrotta A.R."/>
            <person name="Berdy B."/>
            <person name="Zhao S."/>
            <person name="Lieberman T.D."/>
            <person name="Swanson P.K."/>
            <person name="Smith M."/>
            <person name="Roesemann S."/>
            <person name="Alexander J.E."/>
            <person name="Rich S.A."/>
            <person name="Livny J."/>
            <person name="Vlamakis H."/>
            <person name="Clish C."/>
            <person name="Bullock K."/>
            <person name="Deik A."/>
            <person name="Scott J."/>
            <person name="Pierce K.A."/>
            <person name="Xavier R.J."/>
            <person name="Alm E.J."/>
        </authorList>
    </citation>
    <scope>NUCLEOTIDE SEQUENCE</scope>
    <source>
        <strain evidence="2">BIOML-A147</strain>
    </source>
</reference>
<comment type="caution">
    <text evidence="2">The sequence shown here is derived from an EMBL/GenBank/DDBJ whole genome shotgun (WGS) entry which is preliminary data.</text>
</comment>
<dbReference type="Pfam" id="PF18120">
    <property type="entry name" value="DUF5597"/>
    <property type="match status" value="1"/>
</dbReference>
<gene>
    <name evidence="2" type="ORF">F3D60_11215</name>
</gene>
<organism evidence="2">
    <name type="scientific">Bacteroides ovatus</name>
    <dbReference type="NCBI Taxonomy" id="28116"/>
    <lineage>
        <taxon>Bacteria</taxon>
        <taxon>Pseudomonadati</taxon>
        <taxon>Bacteroidota</taxon>
        <taxon>Bacteroidia</taxon>
        <taxon>Bacteroidales</taxon>
        <taxon>Bacteroidaceae</taxon>
        <taxon>Bacteroides</taxon>
    </lineage>
</organism>
<dbReference type="InterPro" id="IPR040719">
    <property type="entry name" value="DUF5597"/>
</dbReference>
<proteinExistence type="predicted"/>
<sequence length="71" mass="7856">ASVGGKASKTENSWQGGMRAGIGSVDEVNVNEDGSLKYIRRLNGDQDHQGRHVRIPVGEFSILHVKLYEYK</sequence>